<proteinExistence type="predicted"/>
<sequence>MAGILNGDRQISVVDELGTGTTANVMNAVGGGTPGTNGKNIEGESDGWEFWSRVYSNPVLKQQMDEKAQNEPNISQLLQQEHLCQAELIFLNVPRLAHEQKGAVKQLIEKEVSGGNVPMLDIQIAPKRWRLRFYRSADARRVMQHLNGFIYRGKALMVHYSPSTTAVPLENDSEVSSGDRVNDLNGGRQYHHSTPFPQQSFDYDAFKGRSVIDLEIAKNKQSIWSDIELHDMKNFELDLVHYVSTHDGSLLQSVLAVLSHRKGVVSAAIDLWPTAFVRLFNPKVNLVGRYLTVNSSHTAYLLKKASMEGVPRTSCESWETTSAMEVRAEVQLVDYATAFLTHFGPQHLTIDVPMRLLCKCLPSMWPHTPTELAEKLAKLSPHFLVVNDVLFLSSNARHRRSLVDSLQLANLPVQNLPKIFSMLLSNSHLHAHPNHIPPSSSLHPNIPHHRHFAL</sequence>
<protein>
    <submittedName>
        <fullName evidence="1">Uncharacterized protein</fullName>
    </submittedName>
</protein>
<evidence type="ECO:0000313" key="1">
    <source>
        <dbReference type="EMBL" id="PAV72284.1"/>
    </source>
</evidence>
<keyword evidence="2" id="KW-1185">Reference proteome</keyword>
<dbReference type="OrthoDB" id="5778082at2759"/>
<name>A0A2A2KE75_9BILA</name>
<organism evidence="1 2">
    <name type="scientific">Diploscapter pachys</name>
    <dbReference type="NCBI Taxonomy" id="2018661"/>
    <lineage>
        <taxon>Eukaryota</taxon>
        <taxon>Metazoa</taxon>
        <taxon>Ecdysozoa</taxon>
        <taxon>Nematoda</taxon>
        <taxon>Chromadorea</taxon>
        <taxon>Rhabditida</taxon>
        <taxon>Rhabditina</taxon>
        <taxon>Rhabditomorpha</taxon>
        <taxon>Rhabditoidea</taxon>
        <taxon>Rhabditidae</taxon>
        <taxon>Diploscapter</taxon>
    </lineage>
</organism>
<dbReference type="Proteomes" id="UP000218231">
    <property type="component" value="Unassembled WGS sequence"/>
</dbReference>
<evidence type="ECO:0000313" key="2">
    <source>
        <dbReference type="Proteomes" id="UP000218231"/>
    </source>
</evidence>
<dbReference type="EMBL" id="LIAE01008837">
    <property type="protein sequence ID" value="PAV72284.1"/>
    <property type="molecule type" value="Genomic_DNA"/>
</dbReference>
<gene>
    <name evidence="1" type="ORF">WR25_00087</name>
</gene>
<reference evidence="1 2" key="1">
    <citation type="journal article" date="2017" name="Curr. Biol.">
        <title>Genome architecture and evolution of a unichromosomal asexual nematode.</title>
        <authorList>
            <person name="Fradin H."/>
            <person name="Zegar C."/>
            <person name="Gutwein M."/>
            <person name="Lucas J."/>
            <person name="Kovtun M."/>
            <person name="Corcoran D."/>
            <person name="Baugh L.R."/>
            <person name="Kiontke K."/>
            <person name="Gunsalus K."/>
            <person name="Fitch D.H."/>
            <person name="Piano F."/>
        </authorList>
    </citation>
    <scope>NUCLEOTIDE SEQUENCE [LARGE SCALE GENOMIC DNA]</scope>
    <source>
        <strain evidence="1">PF1309</strain>
    </source>
</reference>
<dbReference type="STRING" id="2018661.A0A2A2KE75"/>
<dbReference type="AlphaFoldDB" id="A0A2A2KE75"/>
<comment type="caution">
    <text evidence="1">The sequence shown here is derived from an EMBL/GenBank/DDBJ whole genome shotgun (WGS) entry which is preliminary data.</text>
</comment>
<accession>A0A2A2KE75</accession>